<dbReference type="EMBL" id="NPOA01000007">
    <property type="protein sequence ID" value="PAV29453.1"/>
    <property type="molecule type" value="Genomic_DNA"/>
</dbReference>
<evidence type="ECO:0000313" key="2">
    <source>
        <dbReference type="EMBL" id="PAV29453.1"/>
    </source>
</evidence>
<dbReference type="Gene3D" id="1.10.472.50">
    <property type="entry name" value="HD-domain/PDEase-like"/>
    <property type="match status" value="1"/>
</dbReference>
<dbReference type="RefSeq" id="WP_095655656.1">
    <property type="nucleotide sequence ID" value="NZ_NPOA01000007.1"/>
</dbReference>
<gene>
    <name evidence="2" type="ORF">CIL05_11335</name>
</gene>
<evidence type="ECO:0000259" key="1">
    <source>
        <dbReference type="PROSITE" id="PS51831"/>
    </source>
</evidence>
<dbReference type="OrthoDB" id="9797344at2"/>
<dbReference type="SUPFAM" id="SSF109604">
    <property type="entry name" value="HD-domain/PDEase-like"/>
    <property type="match status" value="1"/>
</dbReference>
<organism evidence="2 3">
    <name type="scientific">Virgibacillus profundi</name>
    <dbReference type="NCBI Taxonomy" id="2024555"/>
    <lineage>
        <taxon>Bacteria</taxon>
        <taxon>Bacillati</taxon>
        <taxon>Bacillota</taxon>
        <taxon>Bacilli</taxon>
        <taxon>Bacillales</taxon>
        <taxon>Bacillaceae</taxon>
        <taxon>Virgibacillus</taxon>
    </lineage>
</organism>
<dbReference type="Proteomes" id="UP000218887">
    <property type="component" value="Unassembled WGS sequence"/>
</dbReference>
<dbReference type="SMART" id="SM00471">
    <property type="entry name" value="HDc"/>
    <property type="match status" value="1"/>
</dbReference>
<keyword evidence="3" id="KW-1185">Reference proteome</keyword>
<accession>A0A2A2IEE1</accession>
<dbReference type="PROSITE" id="PS51831">
    <property type="entry name" value="HD"/>
    <property type="match status" value="1"/>
</dbReference>
<protein>
    <submittedName>
        <fullName evidence="2">Metal-dependent phosphohydrolase</fullName>
    </submittedName>
</protein>
<dbReference type="PANTHER" id="PTHR33594">
    <property type="entry name" value="SUPERFAMILY HYDROLASE, PUTATIVE (AFU_ORTHOLOGUE AFUA_1G03035)-RELATED"/>
    <property type="match status" value="1"/>
</dbReference>
<dbReference type="CDD" id="cd00077">
    <property type="entry name" value="HDc"/>
    <property type="match status" value="1"/>
</dbReference>
<dbReference type="InterPro" id="IPR003607">
    <property type="entry name" value="HD/PDEase_dom"/>
</dbReference>
<reference evidence="2 3" key="1">
    <citation type="submission" date="2017-08" db="EMBL/GenBank/DDBJ databases">
        <title>Virgibacillus indicus sp. nov. and Virgibacillus profoundi sp. nov, two moderately halophilic bacteria isolated from marine sediment by using the Microfluidic Streak Plate.</title>
        <authorList>
            <person name="Xu B."/>
            <person name="Hu B."/>
            <person name="Wang J."/>
            <person name="Zhu Y."/>
            <person name="Huang L."/>
            <person name="Du W."/>
            <person name="Huang Y."/>
        </authorList>
    </citation>
    <scope>NUCLEOTIDE SEQUENCE [LARGE SCALE GENOMIC DNA]</scope>
    <source>
        <strain evidence="2 3">IO3-P3-H5</strain>
    </source>
</reference>
<dbReference type="AlphaFoldDB" id="A0A2A2IEE1"/>
<evidence type="ECO:0000313" key="3">
    <source>
        <dbReference type="Proteomes" id="UP000218887"/>
    </source>
</evidence>
<dbReference type="InterPro" id="IPR006674">
    <property type="entry name" value="HD_domain"/>
</dbReference>
<dbReference type="GO" id="GO:0016787">
    <property type="term" value="F:hydrolase activity"/>
    <property type="evidence" value="ECO:0007669"/>
    <property type="project" value="UniProtKB-KW"/>
</dbReference>
<comment type="caution">
    <text evidence="2">The sequence shown here is derived from an EMBL/GenBank/DDBJ whole genome shotgun (WGS) entry which is preliminary data.</text>
</comment>
<feature type="domain" description="HD" evidence="1">
    <location>
        <begin position="26"/>
        <end position="125"/>
    </location>
</feature>
<sequence>MGKEIILKKIEEYVFNYFHNDSSGHDFYHMKRVAELAKTIAVKENADTFICVAAAWVHDIGDSKLFSNPIQAIKEMNTYLESIHLSRTEIIQINDAIKAVSFSKGDVPNTFEGKIVQDADRIDAIGAVGIARTFAYGGTKGQPIYHPDITKNSIQHFYDKLLKLKDLMNTASAKEMAEERHRFMEIFLDQFNKEW</sequence>
<dbReference type="PANTHER" id="PTHR33594:SF1">
    <property type="entry name" value="HD_PDEASE DOMAIN-CONTAINING PROTEIN"/>
    <property type="match status" value="1"/>
</dbReference>
<dbReference type="Pfam" id="PF01966">
    <property type="entry name" value="HD"/>
    <property type="match status" value="1"/>
</dbReference>
<proteinExistence type="predicted"/>
<dbReference type="Gene3D" id="1.20.58.1910">
    <property type="match status" value="1"/>
</dbReference>
<keyword evidence="2" id="KW-0378">Hydrolase</keyword>
<name>A0A2A2IEE1_9BACI</name>